<protein>
    <recommendedName>
        <fullName evidence="14">G protein-coupled receptor</fullName>
    </recommendedName>
</protein>
<evidence type="ECO:0008006" key="14">
    <source>
        <dbReference type="Google" id="ProtNLM"/>
    </source>
</evidence>
<keyword evidence="3" id="KW-0813">Transport</keyword>
<comment type="caution">
    <text evidence="12">The sequence shown here is derived from an EMBL/GenBank/DDBJ whole genome shotgun (WGS) entry which is preliminary data.</text>
</comment>
<evidence type="ECO:0000256" key="2">
    <source>
        <dbReference type="ARBA" id="ARBA00006513"/>
    </source>
</evidence>
<comment type="similarity">
    <text evidence="2">Belongs to the otopetrin family.</text>
</comment>
<evidence type="ECO:0000256" key="4">
    <source>
        <dbReference type="ARBA" id="ARBA00022475"/>
    </source>
</evidence>
<dbReference type="Proteomes" id="UP001432027">
    <property type="component" value="Unassembled WGS sequence"/>
</dbReference>
<keyword evidence="5 11" id="KW-0812">Transmembrane</keyword>
<dbReference type="EMBL" id="BTSX01000004">
    <property type="protein sequence ID" value="GMS92062.1"/>
    <property type="molecule type" value="Genomic_DNA"/>
</dbReference>
<evidence type="ECO:0000256" key="7">
    <source>
        <dbReference type="ARBA" id="ARBA00022989"/>
    </source>
</evidence>
<dbReference type="PANTHER" id="PTHR21522:SF43">
    <property type="entry name" value="OTOPETRIN-2"/>
    <property type="match status" value="1"/>
</dbReference>
<sequence>AVCGRRCVTFLFVINAALFLFHIFVSLTTGFGFDIGSQSNYAYAKLLAEPLITFYRFHCCVCLAEVWKGAFAPPRREDAEHPNEAIPRWMRTSVASTTTDSATFSLAGVNFVCSNASVNV</sequence>
<reference evidence="12" key="1">
    <citation type="submission" date="2023-10" db="EMBL/GenBank/DDBJ databases">
        <title>Genome assembly of Pristionchus species.</title>
        <authorList>
            <person name="Yoshida K."/>
            <person name="Sommer R.J."/>
        </authorList>
    </citation>
    <scope>NUCLEOTIDE SEQUENCE</scope>
    <source>
        <strain evidence="12">RS0144</strain>
    </source>
</reference>
<keyword evidence="8" id="KW-0406">Ion transport</keyword>
<evidence type="ECO:0000256" key="6">
    <source>
        <dbReference type="ARBA" id="ARBA00022781"/>
    </source>
</evidence>
<evidence type="ECO:0000256" key="9">
    <source>
        <dbReference type="ARBA" id="ARBA00023136"/>
    </source>
</evidence>
<name>A0AAV5TAV0_9BILA</name>
<evidence type="ECO:0000256" key="10">
    <source>
        <dbReference type="ARBA" id="ARBA00023303"/>
    </source>
</evidence>
<evidence type="ECO:0000313" key="12">
    <source>
        <dbReference type="EMBL" id="GMS92062.1"/>
    </source>
</evidence>
<keyword evidence="10" id="KW-0407">Ion channel</keyword>
<feature type="transmembrane region" description="Helical" evidence="11">
    <location>
        <begin position="7"/>
        <end position="33"/>
    </location>
</feature>
<proteinExistence type="inferred from homology"/>
<dbReference type="GO" id="GO:0005886">
    <property type="term" value="C:plasma membrane"/>
    <property type="evidence" value="ECO:0007669"/>
    <property type="project" value="UniProtKB-SubCell"/>
</dbReference>
<comment type="subcellular location">
    <subcellularLocation>
        <location evidence="1">Cell membrane</location>
        <topology evidence="1">Multi-pass membrane protein</topology>
    </subcellularLocation>
</comment>
<dbReference type="GO" id="GO:0015252">
    <property type="term" value="F:proton channel activity"/>
    <property type="evidence" value="ECO:0007669"/>
    <property type="project" value="InterPro"/>
</dbReference>
<dbReference type="PANTHER" id="PTHR21522">
    <property type="entry name" value="PROTON CHANNEL OTOP"/>
    <property type="match status" value="1"/>
</dbReference>
<keyword evidence="9 11" id="KW-0472">Membrane</keyword>
<evidence type="ECO:0000256" key="11">
    <source>
        <dbReference type="SAM" id="Phobius"/>
    </source>
</evidence>
<dbReference type="InterPro" id="IPR004878">
    <property type="entry name" value="Otopetrin"/>
</dbReference>
<keyword evidence="13" id="KW-1185">Reference proteome</keyword>
<organism evidence="12 13">
    <name type="scientific">Pristionchus entomophagus</name>
    <dbReference type="NCBI Taxonomy" id="358040"/>
    <lineage>
        <taxon>Eukaryota</taxon>
        <taxon>Metazoa</taxon>
        <taxon>Ecdysozoa</taxon>
        <taxon>Nematoda</taxon>
        <taxon>Chromadorea</taxon>
        <taxon>Rhabditida</taxon>
        <taxon>Rhabditina</taxon>
        <taxon>Diplogasteromorpha</taxon>
        <taxon>Diplogasteroidea</taxon>
        <taxon>Neodiplogasteridae</taxon>
        <taxon>Pristionchus</taxon>
    </lineage>
</organism>
<evidence type="ECO:0000313" key="13">
    <source>
        <dbReference type="Proteomes" id="UP001432027"/>
    </source>
</evidence>
<evidence type="ECO:0000256" key="3">
    <source>
        <dbReference type="ARBA" id="ARBA00022448"/>
    </source>
</evidence>
<feature type="non-terminal residue" evidence="12">
    <location>
        <position position="1"/>
    </location>
</feature>
<keyword evidence="7 11" id="KW-1133">Transmembrane helix</keyword>
<dbReference type="AlphaFoldDB" id="A0AAV5TAV0"/>
<evidence type="ECO:0000256" key="8">
    <source>
        <dbReference type="ARBA" id="ARBA00023065"/>
    </source>
</evidence>
<evidence type="ECO:0000256" key="1">
    <source>
        <dbReference type="ARBA" id="ARBA00004651"/>
    </source>
</evidence>
<accession>A0AAV5TAV0</accession>
<evidence type="ECO:0000256" key="5">
    <source>
        <dbReference type="ARBA" id="ARBA00022692"/>
    </source>
</evidence>
<keyword evidence="4" id="KW-1003">Cell membrane</keyword>
<gene>
    <name evidence="12" type="ORF">PENTCL1PPCAC_14237</name>
</gene>
<keyword evidence="6" id="KW-0375">Hydrogen ion transport</keyword>